<dbReference type="AlphaFoldDB" id="A0A094IY19"/>
<evidence type="ECO:0000313" key="1">
    <source>
        <dbReference type="EMBL" id="KFZ31997.1"/>
    </source>
</evidence>
<organism evidence="1 2">
    <name type="scientific">Pseudidiomarina salinarum</name>
    <dbReference type="NCBI Taxonomy" id="435908"/>
    <lineage>
        <taxon>Bacteria</taxon>
        <taxon>Pseudomonadati</taxon>
        <taxon>Pseudomonadota</taxon>
        <taxon>Gammaproteobacteria</taxon>
        <taxon>Alteromonadales</taxon>
        <taxon>Idiomarinaceae</taxon>
        <taxon>Pseudidiomarina</taxon>
    </lineage>
</organism>
<accession>A0A094IY19</accession>
<dbReference type="eggNOG" id="ENOG50317VE">
    <property type="taxonomic scope" value="Bacteria"/>
</dbReference>
<dbReference type="InterPro" id="IPR021431">
    <property type="entry name" value="DUF3080"/>
</dbReference>
<gene>
    <name evidence="1" type="ORF">IDSA_04785</name>
</gene>
<name>A0A094IY19_9GAMM</name>
<dbReference type="STRING" id="435908.IDSA_04785"/>
<dbReference type="EMBL" id="JPER01000001">
    <property type="protein sequence ID" value="KFZ31997.1"/>
    <property type="molecule type" value="Genomic_DNA"/>
</dbReference>
<protein>
    <recommendedName>
        <fullName evidence="3">DUF3080 domain-containing protein</fullName>
    </recommendedName>
</protein>
<reference evidence="1 2" key="1">
    <citation type="submission" date="2014-06" db="EMBL/GenBank/DDBJ databases">
        <title>The draft genome sequence of Idiomarina salinarum ISL-52.</title>
        <authorList>
            <person name="Du J."/>
            <person name="Shao Z."/>
        </authorList>
    </citation>
    <scope>NUCLEOTIDE SEQUENCE [LARGE SCALE GENOMIC DNA]</scope>
    <source>
        <strain evidence="1 2">ISL-52</strain>
    </source>
</reference>
<dbReference type="Pfam" id="PF11279">
    <property type="entry name" value="DUF3080"/>
    <property type="match status" value="1"/>
</dbReference>
<dbReference type="Proteomes" id="UP000054363">
    <property type="component" value="Unassembled WGS sequence"/>
</dbReference>
<sequence length="351" mass="39145">MIQITISIVLFLRRLGYGGLVLLLTLSACSERPKLLRQWDDYQQRLANTQNVDTPDISLPAPERPPAVRDLRLDIPRVSLSLLDSMRLDACPAGALIAERNSALGRLTEGLSRYYGDIRLVEAMKQCIRQLEDAGASDLQNRLQQAVRDKSATMSDARQQAIATDDALRHALTPAGTPLASAAVESFAPALAALEIVVQVLEYRDQEDPLPNEEQLETALRTVAQSTYLPGFWRALHDQQAYLEQLTPLVDNLSQRAGCLSAGTPRRAEILKTIFMSFFADELQPLLAGFTTQAYQLAPVLQRLRDQSELAPMNVYLDQLQQLPTRLNRATRAHAQHWQTFFHDCDFTPGG</sequence>
<proteinExistence type="predicted"/>
<evidence type="ECO:0000313" key="2">
    <source>
        <dbReference type="Proteomes" id="UP000054363"/>
    </source>
</evidence>
<dbReference type="RefSeq" id="WP_034774633.1">
    <property type="nucleotide sequence ID" value="NZ_JPER01000001.1"/>
</dbReference>
<keyword evidence="2" id="KW-1185">Reference proteome</keyword>
<comment type="caution">
    <text evidence="1">The sequence shown here is derived from an EMBL/GenBank/DDBJ whole genome shotgun (WGS) entry which is preliminary data.</text>
</comment>
<dbReference type="OrthoDB" id="5760979at2"/>
<evidence type="ECO:0008006" key="3">
    <source>
        <dbReference type="Google" id="ProtNLM"/>
    </source>
</evidence>